<feature type="region of interest" description="Disordered" evidence="1">
    <location>
        <begin position="98"/>
        <end position="122"/>
    </location>
</feature>
<protein>
    <submittedName>
        <fullName evidence="2">Uncharacterized protein</fullName>
    </submittedName>
</protein>
<evidence type="ECO:0000256" key="1">
    <source>
        <dbReference type="SAM" id="MobiDB-lite"/>
    </source>
</evidence>
<dbReference type="AlphaFoldDB" id="A0A6C0KE40"/>
<proteinExistence type="predicted"/>
<organism evidence="2">
    <name type="scientific">viral metagenome</name>
    <dbReference type="NCBI Taxonomy" id="1070528"/>
    <lineage>
        <taxon>unclassified sequences</taxon>
        <taxon>metagenomes</taxon>
        <taxon>organismal metagenomes</taxon>
    </lineage>
</organism>
<dbReference type="EMBL" id="MN740848">
    <property type="protein sequence ID" value="QHU15007.1"/>
    <property type="molecule type" value="Genomic_DNA"/>
</dbReference>
<evidence type="ECO:0000313" key="2">
    <source>
        <dbReference type="EMBL" id="QHU15007.1"/>
    </source>
</evidence>
<reference evidence="2" key="1">
    <citation type="journal article" date="2020" name="Nature">
        <title>Giant virus diversity and host interactions through global metagenomics.</title>
        <authorList>
            <person name="Schulz F."/>
            <person name="Roux S."/>
            <person name="Paez-Espino D."/>
            <person name="Jungbluth S."/>
            <person name="Walsh D.A."/>
            <person name="Denef V.J."/>
            <person name="McMahon K.D."/>
            <person name="Konstantinidis K.T."/>
            <person name="Eloe-Fadrosh E.A."/>
            <person name="Kyrpides N.C."/>
            <person name="Woyke T."/>
        </authorList>
    </citation>
    <scope>NUCLEOTIDE SEQUENCE</scope>
    <source>
        <strain evidence="2">GVMAG-S-1102244-55</strain>
    </source>
</reference>
<name>A0A6C0KE40_9ZZZZ</name>
<sequence length="170" mass="18318">MSGDLFGSCINGNPCPKSCLPPDYQDQTYPQFGNTIPEFLTNSETNNPTNSQKTVYGGLRNSRRIKQYASMHILAKGSLATVDTTPLKTTIGEFIQTGISDSSPPSSYTNVGGPGDQDKSVPLGITGFARGNKARVYSMPGRDDGVDVKHGSYNRYLARKKGLALRCSNC</sequence>
<accession>A0A6C0KE40</accession>
<feature type="compositionally biased region" description="Polar residues" evidence="1">
    <location>
        <begin position="98"/>
        <end position="110"/>
    </location>
</feature>